<evidence type="ECO:0000256" key="1">
    <source>
        <dbReference type="ARBA" id="ARBA00022801"/>
    </source>
</evidence>
<sequence length="347" mass="36851">MPFRLRASIFALAAVAPFAALASPTVPERWPDAPPAMAGQAVTVPSSSPFVPRDLGGPQVPDAQAQVTWFPPAGATPGRKAPAVVLLHGSGGVLDARELTYGRQLAAMGIGAAVVDVFAARRDLATSFVDRIIEITETMAIADAYATLAWLKARPEIDADRVALWGFSYGAMSSIFAANAGIADRAAGRFGLGPTRFAGHVAFYGPCITTFDDERTTGAPVLMAWGDGDELMNPVRCNALADELRAGGSAVRTVVYPGAYHQWDGNWAGPRRIGRLLDGCGFRVDNDLVVRTDGIGVPMTNPFTRKLMLALCVGSEGYLMGRDDAVRERSNQEVGNFLNSVFARPRG</sequence>
<keyword evidence="2" id="KW-0732">Signal</keyword>
<dbReference type="Pfam" id="PF01738">
    <property type="entry name" value="DLH"/>
    <property type="match status" value="1"/>
</dbReference>
<reference evidence="4 5" key="1">
    <citation type="submission" date="2018-11" db="EMBL/GenBank/DDBJ databases">
        <title>Genomic Encyclopedia of Type Strains, Phase IV (KMG-IV): sequencing the most valuable type-strain genomes for metagenomic binning, comparative biology and taxonomic classification.</title>
        <authorList>
            <person name="Goeker M."/>
        </authorList>
    </citation>
    <scope>NUCLEOTIDE SEQUENCE [LARGE SCALE GENOMIC DNA]</scope>
    <source>
        <strain evidence="4 5">DSM 5900</strain>
    </source>
</reference>
<dbReference type="InterPro" id="IPR002925">
    <property type="entry name" value="Dienelactn_hydro"/>
</dbReference>
<dbReference type="Proteomes" id="UP000278222">
    <property type="component" value="Unassembled WGS sequence"/>
</dbReference>
<dbReference type="InterPro" id="IPR050261">
    <property type="entry name" value="FrsA_esterase"/>
</dbReference>
<evidence type="ECO:0000313" key="4">
    <source>
        <dbReference type="EMBL" id="ROP83897.1"/>
    </source>
</evidence>
<dbReference type="GO" id="GO:0052689">
    <property type="term" value="F:carboxylic ester hydrolase activity"/>
    <property type="evidence" value="ECO:0007669"/>
    <property type="project" value="UniProtKB-ARBA"/>
</dbReference>
<gene>
    <name evidence="4" type="ORF">EDC65_4546</name>
</gene>
<name>A0A3N1KXE7_9PROT</name>
<dbReference type="PANTHER" id="PTHR22946">
    <property type="entry name" value="DIENELACTONE HYDROLASE DOMAIN-CONTAINING PROTEIN-RELATED"/>
    <property type="match status" value="1"/>
</dbReference>
<proteinExistence type="predicted"/>
<dbReference type="RefSeq" id="WP_142235797.1">
    <property type="nucleotide sequence ID" value="NZ_AP019700.1"/>
</dbReference>
<feature type="signal peptide" evidence="2">
    <location>
        <begin position="1"/>
        <end position="22"/>
    </location>
</feature>
<accession>A0A3N1KXE7</accession>
<feature type="chain" id="PRO_5018066410" evidence="2">
    <location>
        <begin position="23"/>
        <end position="347"/>
    </location>
</feature>
<dbReference type="AlphaFoldDB" id="A0A3N1KXE7"/>
<dbReference type="Gene3D" id="3.40.50.1820">
    <property type="entry name" value="alpha/beta hydrolase"/>
    <property type="match status" value="1"/>
</dbReference>
<evidence type="ECO:0000313" key="5">
    <source>
        <dbReference type="Proteomes" id="UP000278222"/>
    </source>
</evidence>
<dbReference type="InterPro" id="IPR029058">
    <property type="entry name" value="AB_hydrolase_fold"/>
</dbReference>
<keyword evidence="1 4" id="KW-0378">Hydrolase</keyword>
<organism evidence="4 5">
    <name type="scientific">Stella humosa</name>
    <dbReference type="NCBI Taxonomy" id="94"/>
    <lineage>
        <taxon>Bacteria</taxon>
        <taxon>Pseudomonadati</taxon>
        <taxon>Pseudomonadota</taxon>
        <taxon>Alphaproteobacteria</taxon>
        <taxon>Rhodospirillales</taxon>
        <taxon>Stellaceae</taxon>
        <taxon>Stella</taxon>
    </lineage>
</organism>
<dbReference type="EMBL" id="RJKX01000016">
    <property type="protein sequence ID" value="ROP83897.1"/>
    <property type="molecule type" value="Genomic_DNA"/>
</dbReference>
<dbReference type="PANTHER" id="PTHR22946:SF9">
    <property type="entry name" value="POLYKETIDE TRANSFERASE AF380"/>
    <property type="match status" value="1"/>
</dbReference>
<dbReference type="SUPFAM" id="SSF53474">
    <property type="entry name" value="alpha/beta-Hydrolases"/>
    <property type="match status" value="1"/>
</dbReference>
<comment type="caution">
    <text evidence="4">The sequence shown here is derived from an EMBL/GenBank/DDBJ whole genome shotgun (WGS) entry which is preliminary data.</text>
</comment>
<evidence type="ECO:0000259" key="3">
    <source>
        <dbReference type="Pfam" id="PF01738"/>
    </source>
</evidence>
<evidence type="ECO:0000256" key="2">
    <source>
        <dbReference type="SAM" id="SignalP"/>
    </source>
</evidence>
<dbReference type="OrthoDB" id="1094230at2"/>
<keyword evidence="5" id="KW-1185">Reference proteome</keyword>
<feature type="domain" description="Dienelactone hydrolase" evidence="3">
    <location>
        <begin position="79"/>
        <end position="261"/>
    </location>
</feature>
<protein>
    <submittedName>
        <fullName evidence="4">Dienelactone hydrolase</fullName>
    </submittedName>
</protein>